<evidence type="ECO:0000313" key="4">
    <source>
        <dbReference type="Proteomes" id="UP001189429"/>
    </source>
</evidence>
<keyword evidence="1" id="KW-0812">Transmembrane</keyword>
<name>A0ABN9RCF7_9DINO</name>
<dbReference type="EMBL" id="CAUYUJ010006245">
    <property type="protein sequence ID" value="CAK0816669.1"/>
    <property type="molecule type" value="Genomic_DNA"/>
</dbReference>
<keyword evidence="4" id="KW-1185">Reference proteome</keyword>
<sequence length="292" mass="34042">MAVYVVLMMVMAMVVANLQSKEKELRSMLNSNGLLPFSLNVLKLYAVLAVLFHLRRTKYPPLQTTTWIRRWRSVALPSPWPLNEILKLSGWLCAMSSRSWLQWFVTKRLWSRLKLPMLRRSVSSSKPQLPIVPHMKRWILLTQWSIVSRYWPTNRLSEKCSFVPNVMQLLKLHVLRLSNLNKRVLVLVLVLYMALLLLVVATVRHPLVVSLGKYLLSLLIYRRYEFWQQIKAFQAQIDDDAMSDAPSEATNDDARVELDTLKKRSIDNALTPEELDKMEKLMQKQSQIKAAK</sequence>
<feature type="transmembrane region" description="Helical" evidence="1">
    <location>
        <begin position="34"/>
        <end position="54"/>
    </location>
</feature>
<proteinExistence type="predicted"/>
<reference evidence="3" key="1">
    <citation type="submission" date="2023-10" db="EMBL/GenBank/DDBJ databases">
        <authorList>
            <person name="Chen Y."/>
            <person name="Shah S."/>
            <person name="Dougan E. K."/>
            <person name="Thang M."/>
            <person name="Chan C."/>
        </authorList>
    </citation>
    <scope>NUCLEOTIDE SEQUENCE [LARGE SCALE GENOMIC DNA]</scope>
</reference>
<keyword evidence="1" id="KW-1133">Transmembrane helix</keyword>
<accession>A0ABN9RCF7</accession>
<dbReference type="Proteomes" id="UP001189429">
    <property type="component" value="Unassembled WGS sequence"/>
</dbReference>
<comment type="caution">
    <text evidence="3">The sequence shown here is derived from an EMBL/GenBank/DDBJ whole genome shotgun (WGS) entry which is preliminary data.</text>
</comment>
<protein>
    <submittedName>
        <fullName evidence="3">Uncharacterized protein</fullName>
    </submittedName>
</protein>
<keyword evidence="1" id="KW-0472">Membrane</keyword>
<feature type="transmembrane region" description="Helical" evidence="1">
    <location>
        <begin position="184"/>
        <end position="201"/>
    </location>
</feature>
<evidence type="ECO:0000256" key="1">
    <source>
        <dbReference type="SAM" id="Phobius"/>
    </source>
</evidence>
<feature type="non-terminal residue" evidence="3">
    <location>
        <position position="292"/>
    </location>
</feature>
<organism evidence="3 4">
    <name type="scientific">Prorocentrum cordatum</name>
    <dbReference type="NCBI Taxonomy" id="2364126"/>
    <lineage>
        <taxon>Eukaryota</taxon>
        <taxon>Sar</taxon>
        <taxon>Alveolata</taxon>
        <taxon>Dinophyceae</taxon>
        <taxon>Prorocentrales</taxon>
        <taxon>Prorocentraceae</taxon>
        <taxon>Prorocentrum</taxon>
    </lineage>
</organism>
<evidence type="ECO:0000256" key="2">
    <source>
        <dbReference type="SAM" id="SignalP"/>
    </source>
</evidence>
<gene>
    <name evidence="3" type="ORF">PCOR1329_LOCUS19539</name>
</gene>
<feature type="chain" id="PRO_5045241918" evidence="2">
    <location>
        <begin position="17"/>
        <end position="292"/>
    </location>
</feature>
<keyword evidence="2" id="KW-0732">Signal</keyword>
<feature type="signal peptide" evidence="2">
    <location>
        <begin position="1"/>
        <end position="16"/>
    </location>
</feature>
<evidence type="ECO:0000313" key="3">
    <source>
        <dbReference type="EMBL" id="CAK0816669.1"/>
    </source>
</evidence>